<keyword evidence="3" id="KW-0411">Iron-sulfur</keyword>
<keyword evidence="1" id="KW-0479">Metal-binding</keyword>
<proteinExistence type="predicted"/>
<dbReference type="SUPFAM" id="SSF102114">
    <property type="entry name" value="Radical SAM enzymes"/>
    <property type="match status" value="1"/>
</dbReference>
<name>A0ABW0HRS5_9BACL</name>
<sequence>MVGANMSGTGRWLTPTGGYLQGYSHSLNPYVGCTFGCSYCYVRRMPIGLFRGEPWGTWVDRKKADPGKLRAELKREKGKGPVTVFFSTATDPYQPLEADAGVTRALLEEMVAEPPTFVLLQTRSPLVSRDIDVLSRLGDRVRVSMTVETDREDVRRIIAPSSPPLAARWRVLRQLREAGIDTQVAVSPILPHTPAFAEKLADVAPRIVVDDYFRGDGSGGKRSAALGMKELHNKNGWIEWYDPSVADKLLNALVKLIGREAVGAGADGFAPPVR</sequence>
<reference evidence="6" key="1">
    <citation type="journal article" date="2019" name="Int. J. Syst. Evol. Microbiol.">
        <title>The Global Catalogue of Microorganisms (GCM) 10K type strain sequencing project: providing services to taxonomists for standard genome sequencing and annotation.</title>
        <authorList>
            <consortium name="The Broad Institute Genomics Platform"/>
            <consortium name="The Broad Institute Genome Sequencing Center for Infectious Disease"/>
            <person name="Wu L."/>
            <person name="Ma J."/>
        </authorList>
    </citation>
    <scope>NUCLEOTIDE SEQUENCE [LARGE SCALE GENOMIC DNA]</scope>
    <source>
        <strain evidence="6">CGMCC 1.18575</strain>
    </source>
</reference>
<dbReference type="PROSITE" id="PS51918">
    <property type="entry name" value="RADICAL_SAM"/>
    <property type="match status" value="1"/>
</dbReference>
<gene>
    <name evidence="5" type="ORF">ACFPOF_10330</name>
</gene>
<keyword evidence="2" id="KW-0408">Iron</keyword>
<dbReference type="CDD" id="cd01335">
    <property type="entry name" value="Radical_SAM"/>
    <property type="match status" value="1"/>
</dbReference>
<protein>
    <submittedName>
        <fullName evidence="5">Radical SAM protein</fullName>
    </submittedName>
</protein>
<evidence type="ECO:0000256" key="1">
    <source>
        <dbReference type="ARBA" id="ARBA00022723"/>
    </source>
</evidence>
<evidence type="ECO:0000259" key="4">
    <source>
        <dbReference type="PROSITE" id="PS51918"/>
    </source>
</evidence>
<dbReference type="RefSeq" id="WP_378132186.1">
    <property type="nucleotide sequence ID" value="NZ_JBHSMI010000020.1"/>
</dbReference>
<dbReference type="InterPro" id="IPR058240">
    <property type="entry name" value="rSAM_sf"/>
</dbReference>
<organism evidence="5 6">
    <name type="scientific">Cohnella soli</name>
    <dbReference type="NCBI Taxonomy" id="425005"/>
    <lineage>
        <taxon>Bacteria</taxon>
        <taxon>Bacillati</taxon>
        <taxon>Bacillota</taxon>
        <taxon>Bacilli</taxon>
        <taxon>Bacillales</taxon>
        <taxon>Paenibacillaceae</taxon>
        <taxon>Cohnella</taxon>
    </lineage>
</organism>
<evidence type="ECO:0000256" key="3">
    <source>
        <dbReference type="ARBA" id="ARBA00023014"/>
    </source>
</evidence>
<dbReference type="EMBL" id="JBHSMI010000020">
    <property type="protein sequence ID" value="MFC5403125.1"/>
    <property type="molecule type" value="Genomic_DNA"/>
</dbReference>
<dbReference type="InterPro" id="IPR040086">
    <property type="entry name" value="MJ0683-like"/>
</dbReference>
<keyword evidence="6" id="KW-1185">Reference proteome</keyword>
<dbReference type="SFLD" id="SFLDS00029">
    <property type="entry name" value="Radical_SAM"/>
    <property type="match status" value="1"/>
</dbReference>
<dbReference type="PANTHER" id="PTHR43432:SF3">
    <property type="entry name" value="SLR0285 PROTEIN"/>
    <property type="match status" value="1"/>
</dbReference>
<dbReference type="Proteomes" id="UP001596113">
    <property type="component" value="Unassembled WGS sequence"/>
</dbReference>
<comment type="caution">
    <text evidence="5">The sequence shown here is derived from an EMBL/GenBank/DDBJ whole genome shotgun (WGS) entry which is preliminary data.</text>
</comment>
<evidence type="ECO:0000313" key="5">
    <source>
        <dbReference type="EMBL" id="MFC5403125.1"/>
    </source>
</evidence>
<dbReference type="PANTHER" id="PTHR43432">
    <property type="entry name" value="SLR0285 PROTEIN"/>
    <property type="match status" value="1"/>
</dbReference>
<evidence type="ECO:0000256" key="2">
    <source>
        <dbReference type="ARBA" id="ARBA00023004"/>
    </source>
</evidence>
<accession>A0ABW0HRS5</accession>
<dbReference type="InterPro" id="IPR007197">
    <property type="entry name" value="rSAM"/>
</dbReference>
<feature type="domain" description="Radical SAM core" evidence="4">
    <location>
        <begin position="19"/>
        <end position="260"/>
    </location>
</feature>
<dbReference type="Gene3D" id="3.80.30.30">
    <property type="match status" value="1"/>
</dbReference>
<dbReference type="InterPro" id="IPR006638">
    <property type="entry name" value="Elp3/MiaA/NifB-like_rSAM"/>
</dbReference>
<dbReference type="SMART" id="SM00729">
    <property type="entry name" value="Elp3"/>
    <property type="match status" value="1"/>
</dbReference>
<evidence type="ECO:0000313" key="6">
    <source>
        <dbReference type="Proteomes" id="UP001596113"/>
    </source>
</evidence>
<dbReference type="Pfam" id="PF04055">
    <property type="entry name" value="Radical_SAM"/>
    <property type="match status" value="1"/>
</dbReference>
<dbReference type="SFLD" id="SFLDG01084">
    <property type="entry name" value="Uncharacterised_Radical_SAM_Su"/>
    <property type="match status" value="1"/>
</dbReference>